<dbReference type="EMBL" id="JANHOG010000463">
    <property type="protein sequence ID" value="KAJ3554112.1"/>
    <property type="molecule type" value="Genomic_DNA"/>
</dbReference>
<accession>A0ACC1T648</accession>
<proteinExistence type="predicted"/>
<evidence type="ECO:0000313" key="1">
    <source>
        <dbReference type="EMBL" id="KAJ3554112.1"/>
    </source>
</evidence>
<evidence type="ECO:0000313" key="2">
    <source>
        <dbReference type="Proteomes" id="UP001148662"/>
    </source>
</evidence>
<dbReference type="Proteomes" id="UP001148662">
    <property type="component" value="Unassembled WGS sequence"/>
</dbReference>
<name>A0ACC1T648_9APHY</name>
<protein>
    <submittedName>
        <fullName evidence="1">Uncharacterized protein</fullName>
    </submittedName>
</protein>
<sequence>MSERRPLLSASPRQSVEDFTQWTRTKSQKVNTKSEWSFDASDPVISDLPPTQDLPDTRPEWKGVIECPLPPMQYLPSPSTSVQVSPIPDTPALKESPKGNGNAVKVHDCGVSMSNEQDKRVWISADNRDRWCGERHRTLVLCFDGTGDQFDDDNSNIVQLLAMLRKDDNAQQLVYYQAGLGTYTDPMLKTPIASVVSMTLDQMIAWNLGSHVKDGYAFLMQNYTRGDKICIFGFSRGAYTARALAGMLQKVGLLPTCNHQQLPFAYEMYKREDKQGLDMSHAFKKTYSRAVTVDFLGVW</sequence>
<keyword evidence="2" id="KW-1185">Reference proteome</keyword>
<gene>
    <name evidence="1" type="ORF">NM688_g3270</name>
</gene>
<reference evidence="1" key="1">
    <citation type="submission" date="2022-07" db="EMBL/GenBank/DDBJ databases">
        <title>Genome Sequence of Phlebia brevispora.</title>
        <authorList>
            <person name="Buettner E."/>
        </authorList>
    </citation>
    <scope>NUCLEOTIDE SEQUENCE</scope>
    <source>
        <strain evidence="1">MPL23</strain>
    </source>
</reference>
<organism evidence="1 2">
    <name type="scientific">Phlebia brevispora</name>
    <dbReference type="NCBI Taxonomy" id="194682"/>
    <lineage>
        <taxon>Eukaryota</taxon>
        <taxon>Fungi</taxon>
        <taxon>Dikarya</taxon>
        <taxon>Basidiomycota</taxon>
        <taxon>Agaricomycotina</taxon>
        <taxon>Agaricomycetes</taxon>
        <taxon>Polyporales</taxon>
        <taxon>Meruliaceae</taxon>
        <taxon>Phlebia</taxon>
    </lineage>
</organism>
<comment type="caution">
    <text evidence="1">The sequence shown here is derived from an EMBL/GenBank/DDBJ whole genome shotgun (WGS) entry which is preliminary data.</text>
</comment>